<comment type="subcellular location">
    <subcellularLocation>
        <location evidence="2 10">Cell membrane</location>
        <topology evidence="2 10">Multi-pass membrane protein</topology>
    </subcellularLocation>
</comment>
<dbReference type="PANTHER" id="PTHR30183">
    <property type="entry name" value="MOLYBDENUM TRANSPORT SYSTEM PERMEASE PROTEIN MODB"/>
    <property type="match status" value="1"/>
</dbReference>
<evidence type="ECO:0000256" key="3">
    <source>
        <dbReference type="ARBA" id="ARBA00007069"/>
    </source>
</evidence>
<evidence type="ECO:0000259" key="12">
    <source>
        <dbReference type="PROSITE" id="PS50928"/>
    </source>
</evidence>
<feature type="transmembrane region" description="Helical" evidence="10">
    <location>
        <begin position="47"/>
        <end position="69"/>
    </location>
</feature>
<keyword evidence="6 11" id="KW-0500">Molybdenum</keyword>
<feature type="transmembrane region" description="Helical" evidence="10">
    <location>
        <begin position="81"/>
        <end position="106"/>
    </location>
</feature>
<organism evidence="13 14">
    <name type="scientific">Blastopirellula marina</name>
    <dbReference type="NCBI Taxonomy" id="124"/>
    <lineage>
        <taxon>Bacteria</taxon>
        <taxon>Pseudomonadati</taxon>
        <taxon>Planctomycetota</taxon>
        <taxon>Planctomycetia</taxon>
        <taxon>Pirellulales</taxon>
        <taxon>Pirellulaceae</taxon>
        <taxon>Blastopirellula</taxon>
    </lineage>
</organism>
<evidence type="ECO:0000256" key="6">
    <source>
        <dbReference type="ARBA" id="ARBA00022505"/>
    </source>
</evidence>
<sequence length="231" mass="24398">MDSHEIAAVLLSLRVSLIGVLLGLPPGLACGWLLARKSFWGKTVLETAINLPLVLPPVITGYLLLVAFGRNGVLGSLLQNWLGISIVFDWKGAAVASAVVAFPLMVRSIRLGISSVDPTLEMAAETLGATRWDAFWTVTVPLARSGIIAGCILAFARGFGEFGATIMISGNIPGKTQTVPLYVYDQMETPGGVQNATGVIIVSILIAAAALWVSERLERNSRVAPKQSSDG</sequence>
<dbReference type="PANTHER" id="PTHR30183:SF3">
    <property type="entry name" value="MOLYBDENUM TRANSPORT SYSTEM PERMEASE PROTEIN MODB"/>
    <property type="match status" value="1"/>
</dbReference>
<evidence type="ECO:0000256" key="2">
    <source>
        <dbReference type="ARBA" id="ARBA00004651"/>
    </source>
</evidence>
<dbReference type="RefSeq" id="WP_105358375.1">
    <property type="nucleotide sequence ID" value="NZ_PUIA01000074.1"/>
</dbReference>
<evidence type="ECO:0000313" key="14">
    <source>
        <dbReference type="Proteomes" id="UP000240009"/>
    </source>
</evidence>
<dbReference type="NCBIfam" id="TIGR02141">
    <property type="entry name" value="modB_ABC"/>
    <property type="match status" value="1"/>
</dbReference>
<evidence type="ECO:0000256" key="11">
    <source>
        <dbReference type="RuleBase" id="RU365097"/>
    </source>
</evidence>
<dbReference type="GO" id="GO:0015098">
    <property type="term" value="F:molybdate ion transmembrane transporter activity"/>
    <property type="evidence" value="ECO:0007669"/>
    <property type="project" value="UniProtKB-UniRule"/>
</dbReference>
<dbReference type="InterPro" id="IPR000515">
    <property type="entry name" value="MetI-like"/>
</dbReference>
<dbReference type="NCBIfam" id="NF006939">
    <property type="entry name" value="PRK09421.1"/>
    <property type="match status" value="1"/>
</dbReference>
<evidence type="ECO:0000256" key="1">
    <source>
        <dbReference type="ARBA" id="ARBA00002949"/>
    </source>
</evidence>
<proteinExistence type="inferred from homology"/>
<dbReference type="OrthoDB" id="9795403at2"/>
<reference evidence="13 14" key="1">
    <citation type="submission" date="2018-02" db="EMBL/GenBank/DDBJ databases">
        <title>Comparative genomes isolates from brazilian mangrove.</title>
        <authorList>
            <person name="Araujo J.E."/>
            <person name="Taketani R.G."/>
            <person name="Silva M.C.P."/>
            <person name="Loureco M.V."/>
            <person name="Andreote F.D."/>
        </authorList>
    </citation>
    <scope>NUCLEOTIDE SEQUENCE [LARGE SCALE GENOMIC DNA]</scope>
    <source>
        <strain evidence="13 14">HEX-2 MGV</strain>
    </source>
</reference>
<dbReference type="CDD" id="cd06261">
    <property type="entry name" value="TM_PBP2"/>
    <property type="match status" value="1"/>
</dbReference>
<dbReference type="Gene3D" id="1.10.3720.10">
    <property type="entry name" value="MetI-like"/>
    <property type="match status" value="1"/>
</dbReference>
<comment type="function">
    <text evidence="1 11">Part of the binding-protein-dependent transport system for molybdenum; probably responsible for the translocation of the substrate across the membrane.</text>
</comment>
<evidence type="ECO:0000256" key="5">
    <source>
        <dbReference type="ARBA" id="ARBA00022475"/>
    </source>
</evidence>
<keyword evidence="4 10" id="KW-0813">Transport</keyword>
<keyword evidence="5 11" id="KW-1003">Cell membrane</keyword>
<evidence type="ECO:0000256" key="7">
    <source>
        <dbReference type="ARBA" id="ARBA00022692"/>
    </source>
</evidence>
<feature type="transmembrane region" description="Helical" evidence="10">
    <location>
        <begin position="192"/>
        <end position="213"/>
    </location>
</feature>
<dbReference type="PROSITE" id="PS50928">
    <property type="entry name" value="ABC_TM1"/>
    <property type="match status" value="1"/>
</dbReference>
<dbReference type="Pfam" id="PF00528">
    <property type="entry name" value="BPD_transp_1"/>
    <property type="match status" value="1"/>
</dbReference>
<gene>
    <name evidence="13" type="ORF">C5Y96_23155</name>
</gene>
<evidence type="ECO:0000256" key="4">
    <source>
        <dbReference type="ARBA" id="ARBA00022448"/>
    </source>
</evidence>
<comment type="caution">
    <text evidence="13">The sequence shown here is derived from an EMBL/GenBank/DDBJ whole genome shotgun (WGS) entry which is preliminary data.</text>
</comment>
<keyword evidence="8 10" id="KW-1133">Transmembrane helix</keyword>
<feature type="domain" description="ABC transmembrane type-1" evidence="12">
    <location>
        <begin position="9"/>
        <end position="212"/>
    </location>
</feature>
<comment type="caution">
    <text evidence="11">Lacks conserved residue(s) required for the propagation of feature annotation.</text>
</comment>
<evidence type="ECO:0000256" key="10">
    <source>
        <dbReference type="RuleBase" id="RU363032"/>
    </source>
</evidence>
<dbReference type="Proteomes" id="UP000240009">
    <property type="component" value="Unassembled WGS sequence"/>
</dbReference>
<evidence type="ECO:0000313" key="13">
    <source>
        <dbReference type="EMBL" id="PQO25713.1"/>
    </source>
</evidence>
<dbReference type="SUPFAM" id="SSF161098">
    <property type="entry name" value="MetI-like"/>
    <property type="match status" value="1"/>
</dbReference>
<keyword evidence="9 10" id="KW-0472">Membrane</keyword>
<accession>A0A2S8F0P6</accession>
<keyword evidence="7 10" id="KW-0812">Transmembrane</keyword>
<dbReference type="GO" id="GO:0005886">
    <property type="term" value="C:plasma membrane"/>
    <property type="evidence" value="ECO:0007669"/>
    <property type="project" value="UniProtKB-SubCell"/>
</dbReference>
<dbReference type="EMBL" id="PUIA01000074">
    <property type="protein sequence ID" value="PQO25713.1"/>
    <property type="molecule type" value="Genomic_DNA"/>
</dbReference>
<comment type="similarity">
    <text evidence="3 11">Belongs to the binding-protein-dependent transport system permease family. CysTW subfamily.</text>
</comment>
<dbReference type="InterPro" id="IPR011867">
    <property type="entry name" value="ModB_ABC"/>
</dbReference>
<protein>
    <recommendedName>
        <fullName evidence="11">Molybdenum transport system permease</fullName>
    </recommendedName>
</protein>
<evidence type="ECO:0000256" key="9">
    <source>
        <dbReference type="ARBA" id="ARBA00023136"/>
    </source>
</evidence>
<feature type="transmembrane region" description="Helical" evidence="10">
    <location>
        <begin position="6"/>
        <end position="35"/>
    </location>
</feature>
<dbReference type="AlphaFoldDB" id="A0A2S8F0P6"/>
<dbReference type="InterPro" id="IPR035906">
    <property type="entry name" value="MetI-like_sf"/>
</dbReference>
<name>A0A2S8F0P6_9BACT</name>
<evidence type="ECO:0000256" key="8">
    <source>
        <dbReference type="ARBA" id="ARBA00022989"/>
    </source>
</evidence>